<dbReference type="InterPro" id="IPR038989">
    <property type="entry name" value="UbiJ"/>
</dbReference>
<reference evidence="4 5" key="1">
    <citation type="submission" date="2015-12" db="EMBL/GenBank/DDBJ databases">
        <title>Complete genome of Lacimicrobium alkaliphilum KCTC 32984.</title>
        <authorList>
            <person name="Kim S.-G."/>
            <person name="Lee Y.-J."/>
        </authorList>
    </citation>
    <scope>NUCLEOTIDE SEQUENCE [LARGE SCALE GENOMIC DNA]</scope>
    <source>
        <strain evidence="4 5">YelD216</strain>
    </source>
</reference>
<dbReference type="HAMAP" id="MF_02215">
    <property type="entry name" value="UbiJ"/>
    <property type="match status" value="1"/>
</dbReference>
<dbReference type="EMBL" id="CP013650">
    <property type="protein sequence ID" value="ALT00008.1"/>
    <property type="molecule type" value="Genomic_DNA"/>
</dbReference>
<evidence type="ECO:0000313" key="5">
    <source>
        <dbReference type="Proteomes" id="UP000068447"/>
    </source>
</evidence>
<dbReference type="Proteomes" id="UP000068447">
    <property type="component" value="Chromosome"/>
</dbReference>
<sequence>MSAPQLLTAGIELALNNLLSLDPDSQQRLVPLHGRRLQVKLHELPWPLTFAFSNQVDVLTDDQQVDCTIELSLATLQKMQDISQLSQLIQQKELSLNGDMHTAQSFSNLLKELNIDWEEQLSRYTGDVIAHQSFKTARQFHQAALSRLQRFGEILRDTAMDEKQLTAHPLAVEDFSEQVNQLRSDVARFEARLLQLEQRPKQQKGK</sequence>
<dbReference type="PANTHER" id="PTHR38693:SF1">
    <property type="entry name" value="UBIQUINONE BIOSYNTHESIS ACCESSORY FACTOR UBIJ"/>
    <property type="match status" value="1"/>
</dbReference>
<evidence type="ECO:0000259" key="3">
    <source>
        <dbReference type="Pfam" id="PF02036"/>
    </source>
</evidence>
<keyword evidence="5" id="KW-1185">Reference proteome</keyword>
<comment type="function">
    <text evidence="1">Required for ubiquinone (coenzyme Q) biosynthesis. Binds hydrophobic ubiquinone biosynthetic intermediates via its SCP2 domain and is essential for the stability of the Ubi complex. May constitute a docking platform where Ubi enzymes assemble and access their SCP2-bound polyprenyl substrates.</text>
</comment>
<dbReference type="RefSeq" id="WP_062483357.1">
    <property type="nucleotide sequence ID" value="NZ_CP013650.1"/>
</dbReference>
<keyword evidence="1" id="KW-0831">Ubiquinone biosynthesis</keyword>
<dbReference type="InterPro" id="IPR036527">
    <property type="entry name" value="SCP2_sterol-bd_dom_sf"/>
</dbReference>
<dbReference type="AlphaFoldDB" id="A0A0U2ZLZ0"/>
<comment type="pathway">
    <text evidence="1">Cofactor biosynthesis; ubiquinone biosynthesis.</text>
</comment>
<keyword evidence="2" id="KW-0175">Coiled coil</keyword>
<gene>
    <name evidence="1" type="primary">ubiJ</name>
    <name evidence="4" type="ORF">AT746_18205</name>
</gene>
<name>A0A0U2ZLZ0_9ALTE</name>
<evidence type="ECO:0000313" key="4">
    <source>
        <dbReference type="EMBL" id="ALT00008.1"/>
    </source>
</evidence>
<evidence type="ECO:0000256" key="1">
    <source>
        <dbReference type="HAMAP-Rule" id="MF_02215"/>
    </source>
</evidence>
<dbReference type="InterPro" id="IPR003033">
    <property type="entry name" value="SCP2_sterol-bd_dom"/>
</dbReference>
<keyword evidence="1" id="KW-0963">Cytoplasm</keyword>
<proteinExistence type="inferred from homology"/>
<dbReference type="SUPFAM" id="SSF55718">
    <property type="entry name" value="SCP-like"/>
    <property type="match status" value="1"/>
</dbReference>
<dbReference type="GO" id="GO:0006744">
    <property type="term" value="P:ubiquinone biosynthetic process"/>
    <property type="evidence" value="ECO:0007669"/>
    <property type="project" value="UniProtKB-UniRule"/>
</dbReference>
<dbReference type="STRING" id="1526571.AT746_18205"/>
<evidence type="ECO:0000256" key="2">
    <source>
        <dbReference type="SAM" id="Coils"/>
    </source>
</evidence>
<comment type="similarity">
    <text evidence="1">Belongs to the UbiJ family.</text>
</comment>
<feature type="domain" description="SCP2" evidence="3">
    <location>
        <begin position="15"/>
        <end position="111"/>
    </location>
</feature>
<dbReference type="OrthoDB" id="5801225at2"/>
<dbReference type="GO" id="GO:0005737">
    <property type="term" value="C:cytoplasm"/>
    <property type="evidence" value="ECO:0007669"/>
    <property type="project" value="UniProtKB-SubCell"/>
</dbReference>
<dbReference type="PANTHER" id="PTHR38693">
    <property type="entry name" value="UBIQUINONE BIOSYNTHESIS PROTEIN UBIJ"/>
    <property type="match status" value="1"/>
</dbReference>
<organism evidence="4 5">
    <name type="scientific">Lacimicrobium alkaliphilum</name>
    <dbReference type="NCBI Taxonomy" id="1526571"/>
    <lineage>
        <taxon>Bacteria</taxon>
        <taxon>Pseudomonadati</taxon>
        <taxon>Pseudomonadota</taxon>
        <taxon>Gammaproteobacteria</taxon>
        <taxon>Alteromonadales</taxon>
        <taxon>Alteromonadaceae</taxon>
        <taxon>Lacimicrobium</taxon>
    </lineage>
</organism>
<accession>A0A0U2ZLZ0</accession>
<protein>
    <recommendedName>
        <fullName evidence="1">Ubiquinone biosynthesis accessory factor UbiJ</fullName>
    </recommendedName>
</protein>
<feature type="coiled-coil region" evidence="2">
    <location>
        <begin position="172"/>
        <end position="199"/>
    </location>
</feature>
<dbReference type="Pfam" id="PF02036">
    <property type="entry name" value="SCP2"/>
    <property type="match status" value="1"/>
</dbReference>
<dbReference type="UniPathway" id="UPA00232"/>
<dbReference type="KEGG" id="lal:AT746_18205"/>
<comment type="subcellular location">
    <subcellularLocation>
        <location evidence="1">Cytoplasm</location>
    </subcellularLocation>
</comment>